<reference evidence="5 6" key="1">
    <citation type="submission" date="2019-01" db="EMBL/GenBank/DDBJ databases">
        <title>Zoogloea oleivorans genome sequencing and assembly.</title>
        <authorList>
            <person name="Tancsics A."/>
            <person name="Farkas M."/>
            <person name="Kriszt B."/>
            <person name="Maroti G."/>
            <person name="Horvath B."/>
        </authorList>
    </citation>
    <scope>NUCLEOTIDE SEQUENCE [LARGE SCALE GENOMIC DNA]</scope>
    <source>
        <strain evidence="5 6">Buc</strain>
    </source>
</reference>
<keyword evidence="6" id="KW-1185">Reference proteome</keyword>
<evidence type="ECO:0000313" key="6">
    <source>
        <dbReference type="Proteomes" id="UP000389128"/>
    </source>
</evidence>
<dbReference type="EMBL" id="SDKK01000005">
    <property type="protein sequence ID" value="TYC60153.1"/>
    <property type="molecule type" value="Genomic_DNA"/>
</dbReference>
<proteinExistence type="inferred from homology"/>
<sequence length="279" mass="31189">MGFSVLMATYGRDDVGHLEEALESLVRQTLKPSEVVLVEDGPISAEARLVVERYRAVLNIKSVVMPGNVGLATALNEGLRQCANEVVARFDSDDIAVPERFARQLVAIEGDQSADVVGCFAQEMDIAGKLGGMRSMPVGHEQILENLWACPIIHPSVIYRRSRILAVGAYRTDLRRSEDYDLWFRCAKAGLRFANLPEALILHRFDQTSHLRHSFGDAFERAMTGYRGACLLGMPVWKRLACFVPLLRAVLPTPLRHPAYRFLSRFDPRRKTPVKGADI</sequence>
<accession>A0A6C2D2Z6</accession>
<feature type="domain" description="Glycosyltransferase 2-like" evidence="4">
    <location>
        <begin position="4"/>
        <end position="124"/>
    </location>
</feature>
<dbReference type="AlphaFoldDB" id="A0A6C2D2Z6"/>
<evidence type="ECO:0000313" key="5">
    <source>
        <dbReference type="EMBL" id="TYC60153.1"/>
    </source>
</evidence>
<comment type="similarity">
    <text evidence="1">Belongs to the glycosyltransferase 2 family.</text>
</comment>
<protein>
    <submittedName>
        <fullName evidence="5">Glycosyltransferase</fullName>
    </submittedName>
</protein>
<dbReference type="InterPro" id="IPR050834">
    <property type="entry name" value="Glycosyltransf_2"/>
</dbReference>
<dbReference type="PANTHER" id="PTHR43685:SF5">
    <property type="entry name" value="GLYCOSYLTRANSFERASE EPSE-RELATED"/>
    <property type="match status" value="1"/>
</dbReference>
<dbReference type="Gene3D" id="3.90.550.10">
    <property type="entry name" value="Spore Coat Polysaccharide Biosynthesis Protein SpsA, Chain A"/>
    <property type="match status" value="1"/>
</dbReference>
<dbReference type="InterPro" id="IPR001173">
    <property type="entry name" value="Glyco_trans_2-like"/>
</dbReference>
<evidence type="ECO:0000256" key="3">
    <source>
        <dbReference type="ARBA" id="ARBA00022679"/>
    </source>
</evidence>
<dbReference type="PANTHER" id="PTHR43685">
    <property type="entry name" value="GLYCOSYLTRANSFERASE"/>
    <property type="match status" value="1"/>
</dbReference>
<dbReference type="Proteomes" id="UP000389128">
    <property type="component" value="Unassembled WGS sequence"/>
</dbReference>
<name>A0A6C2D2Z6_9RHOO</name>
<keyword evidence="3 5" id="KW-0808">Transferase</keyword>
<dbReference type="GO" id="GO:0016757">
    <property type="term" value="F:glycosyltransferase activity"/>
    <property type="evidence" value="ECO:0007669"/>
    <property type="project" value="UniProtKB-KW"/>
</dbReference>
<dbReference type="OrthoDB" id="8666056at2"/>
<organism evidence="5 6">
    <name type="scientific">Zoogloea oleivorans</name>
    <dbReference type="NCBI Taxonomy" id="1552750"/>
    <lineage>
        <taxon>Bacteria</taxon>
        <taxon>Pseudomonadati</taxon>
        <taxon>Pseudomonadota</taxon>
        <taxon>Betaproteobacteria</taxon>
        <taxon>Rhodocyclales</taxon>
        <taxon>Zoogloeaceae</taxon>
        <taxon>Zoogloea</taxon>
    </lineage>
</organism>
<evidence type="ECO:0000259" key="4">
    <source>
        <dbReference type="Pfam" id="PF00535"/>
    </source>
</evidence>
<keyword evidence="2" id="KW-0328">Glycosyltransferase</keyword>
<dbReference type="SUPFAM" id="SSF53448">
    <property type="entry name" value="Nucleotide-diphospho-sugar transferases"/>
    <property type="match status" value="1"/>
</dbReference>
<dbReference type="InterPro" id="IPR029044">
    <property type="entry name" value="Nucleotide-diphossugar_trans"/>
</dbReference>
<gene>
    <name evidence="5" type="ORF">ETQ85_06495</name>
</gene>
<evidence type="ECO:0000256" key="2">
    <source>
        <dbReference type="ARBA" id="ARBA00022676"/>
    </source>
</evidence>
<comment type="caution">
    <text evidence="5">The sequence shown here is derived from an EMBL/GenBank/DDBJ whole genome shotgun (WGS) entry which is preliminary data.</text>
</comment>
<dbReference type="Pfam" id="PF00535">
    <property type="entry name" value="Glycos_transf_2"/>
    <property type="match status" value="1"/>
</dbReference>
<evidence type="ECO:0000256" key="1">
    <source>
        <dbReference type="ARBA" id="ARBA00006739"/>
    </source>
</evidence>